<dbReference type="OMA" id="RITANWP"/>
<feature type="chain" id="PRO_5034427129" evidence="1">
    <location>
        <begin position="18"/>
        <end position="162"/>
    </location>
</feature>
<evidence type="ECO:0000313" key="3">
    <source>
        <dbReference type="RefSeq" id="XP_022100761.1"/>
    </source>
</evidence>
<dbReference type="OrthoDB" id="10101301at2759"/>
<accession>A0A8B7ZC24</accession>
<dbReference type="GeneID" id="110984670"/>
<keyword evidence="1" id="KW-0732">Signal</keyword>
<protein>
    <submittedName>
        <fullName evidence="3">Uncharacterized protein LOC110984670</fullName>
    </submittedName>
</protein>
<proteinExistence type="predicted"/>
<reference evidence="3" key="1">
    <citation type="submission" date="2025-08" db="UniProtKB">
        <authorList>
            <consortium name="RefSeq"/>
        </authorList>
    </citation>
    <scope>IDENTIFICATION</scope>
</reference>
<dbReference type="KEGG" id="aplc:110984670"/>
<dbReference type="RefSeq" id="XP_022100761.1">
    <property type="nucleotide sequence ID" value="XM_022245069.1"/>
</dbReference>
<keyword evidence="2" id="KW-1185">Reference proteome</keyword>
<dbReference type="AlphaFoldDB" id="A0A8B7ZC24"/>
<feature type="signal peptide" evidence="1">
    <location>
        <begin position="1"/>
        <end position="17"/>
    </location>
</feature>
<evidence type="ECO:0000256" key="1">
    <source>
        <dbReference type="SAM" id="SignalP"/>
    </source>
</evidence>
<name>A0A8B7ZC24_ACAPL</name>
<organism evidence="2 3">
    <name type="scientific">Acanthaster planci</name>
    <name type="common">Crown-of-thorns starfish</name>
    <dbReference type="NCBI Taxonomy" id="133434"/>
    <lineage>
        <taxon>Eukaryota</taxon>
        <taxon>Metazoa</taxon>
        <taxon>Echinodermata</taxon>
        <taxon>Eleutherozoa</taxon>
        <taxon>Asterozoa</taxon>
        <taxon>Asteroidea</taxon>
        <taxon>Valvatacea</taxon>
        <taxon>Valvatida</taxon>
        <taxon>Acanthasteridae</taxon>
        <taxon>Acanthaster</taxon>
    </lineage>
</organism>
<gene>
    <name evidence="3" type="primary">LOC110984670</name>
</gene>
<sequence>MLGLLVLTLLLLSPVRGNWKDGSKNGSRENMRFYTLHMTCNDEGTKCQECHHSRTGGRVYLHTAEYTEGPATFQFRGSAEARDWKQLLIQEDPTELFHYCMQNNDASDWNYNGDAWRFSICMDNDFSGISMPAECVKPVAVVSVVSLVADNEAHGEQTLYCA</sequence>
<dbReference type="Proteomes" id="UP000694845">
    <property type="component" value="Unplaced"/>
</dbReference>
<evidence type="ECO:0000313" key="2">
    <source>
        <dbReference type="Proteomes" id="UP000694845"/>
    </source>
</evidence>